<organism evidence="4 5">
    <name type="scientific">Phreatobacter cathodiphilus</name>
    <dbReference type="NCBI Taxonomy" id="1868589"/>
    <lineage>
        <taxon>Bacteria</taxon>
        <taxon>Pseudomonadati</taxon>
        <taxon>Pseudomonadota</taxon>
        <taxon>Alphaproteobacteria</taxon>
        <taxon>Hyphomicrobiales</taxon>
        <taxon>Phreatobacteraceae</taxon>
        <taxon>Phreatobacter</taxon>
    </lineage>
</organism>
<dbReference type="FunFam" id="3.40.50.720:FF:000053">
    <property type="entry name" value="Quinone oxidoreductase 1"/>
    <property type="match status" value="1"/>
</dbReference>
<dbReference type="Gene3D" id="3.40.50.720">
    <property type="entry name" value="NAD(P)-binding Rossmann-like Domain"/>
    <property type="match status" value="1"/>
</dbReference>
<dbReference type="InterPro" id="IPR013149">
    <property type="entry name" value="ADH-like_C"/>
</dbReference>
<dbReference type="InterPro" id="IPR036291">
    <property type="entry name" value="NAD(P)-bd_dom_sf"/>
</dbReference>
<dbReference type="PROSITE" id="PS01162">
    <property type="entry name" value="QOR_ZETA_CRYSTAL"/>
    <property type="match status" value="1"/>
</dbReference>
<dbReference type="GO" id="GO:0005829">
    <property type="term" value="C:cytosol"/>
    <property type="evidence" value="ECO:0007669"/>
    <property type="project" value="TreeGrafter"/>
</dbReference>
<sequence>MVKAIRIHKTGGPDAMVYEDVQVKPPGPGEAYIRQTAIGVNFIDVYYRSGLYKFPSLPHGIGMEAAGVVEAIGPGVTEVAFGDRVAYAGGPPGAYAEKRLIPAAQLVKLPKAVDDKVAAAIMLQGMTARYLLKETHVVKKGDTILVHAAAGGMGLWLCQWAKALGANVIGTTSSAEKAALAKKNGCKFPIIYTEEDFVARVMEITGGKGVQVVYDGVGKDTFLKSLECLAVRGHLVLFGTASGVPDPISPAVLAAKSATLTRPGLYHYIATRKDLLANAKDVFEVVKNGTVTIQKPQEYALKDAAKAHKDLAGRKTTGSIILIP</sequence>
<dbReference type="SUPFAM" id="SSF51735">
    <property type="entry name" value="NAD(P)-binding Rossmann-fold domains"/>
    <property type="match status" value="1"/>
</dbReference>
<dbReference type="Gene3D" id="3.90.180.10">
    <property type="entry name" value="Medium-chain alcohol dehydrogenases, catalytic domain"/>
    <property type="match status" value="1"/>
</dbReference>
<dbReference type="SMART" id="SM00829">
    <property type="entry name" value="PKS_ER"/>
    <property type="match status" value="1"/>
</dbReference>
<proteinExistence type="predicted"/>
<dbReference type="SUPFAM" id="SSF50129">
    <property type="entry name" value="GroES-like"/>
    <property type="match status" value="1"/>
</dbReference>
<dbReference type="Pfam" id="PF08240">
    <property type="entry name" value="ADH_N"/>
    <property type="match status" value="1"/>
</dbReference>
<dbReference type="KEGG" id="phr:C6569_07040"/>
<evidence type="ECO:0000256" key="1">
    <source>
        <dbReference type="ARBA" id="ARBA00022857"/>
    </source>
</evidence>
<dbReference type="InterPro" id="IPR020843">
    <property type="entry name" value="ER"/>
</dbReference>
<dbReference type="Pfam" id="PF00107">
    <property type="entry name" value="ADH_zinc_N"/>
    <property type="match status" value="1"/>
</dbReference>
<dbReference type="InterPro" id="IPR002364">
    <property type="entry name" value="Quin_OxRdtase/zeta-crystal_CS"/>
</dbReference>
<evidence type="ECO:0000259" key="3">
    <source>
        <dbReference type="SMART" id="SM00829"/>
    </source>
</evidence>
<evidence type="ECO:0000313" key="5">
    <source>
        <dbReference type="Proteomes" id="UP000237889"/>
    </source>
</evidence>
<dbReference type="PANTHER" id="PTHR48106:SF13">
    <property type="entry name" value="QUINONE OXIDOREDUCTASE-RELATED"/>
    <property type="match status" value="1"/>
</dbReference>
<accession>A0A2S0N9L2</accession>
<keyword evidence="5" id="KW-1185">Reference proteome</keyword>
<dbReference type="AlphaFoldDB" id="A0A2S0N9L2"/>
<dbReference type="GO" id="GO:0035925">
    <property type="term" value="F:mRNA 3'-UTR AU-rich region binding"/>
    <property type="evidence" value="ECO:0007669"/>
    <property type="project" value="TreeGrafter"/>
</dbReference>
<dbReference type="GO" id="GO:0008270">
    <property type="term" value="F:zinc ion binding"/>
    <property type="evidence" value="ECO:0007669"/>
    <property type="project" value="InterPro"/>
</dbReference>
<evidence type="ECO:0000313" key="4">
    <source>
        <dbReference type="EMBL" id="AVO44835.1"/>
    </source>
</evidence>
<dbReference type="GO" id="GO:0003960">
    <property type="term" value="F:quinone reductase (NADPH) activity"/>
    <property type="evidence" value="ECO:0007669"/>
    <property type="project" value="InterPro"/>
</dbReference>
<dbReference type="EMBL" id="CP027668">
    <property type="protein sequence ID" value="AVO44835.1"/>
    <property type="molecule type" value="Genomic_DNA"/>
</dbReference>
<name>A0A2S0N9L2_9HYPH</name>
<protein>
    <submittedName>
        <fullName evidence="4">Quinone oxidoreductase</fullName>
    </submittedName>
</protein>
<dbReference type="InterPro" id="IPR047618">
    <property type="entry name" value="QOR-like"/>
</dbReference>
<dbReference type="RefSeq" id="WP_106748176.1">
    <property type="nucleotide sequence ID" value="NZ_CP027668.1"/>
</dbReference>
<keyword evidence="2" id="KW-0560">Oxidoreductase</keyword>
<dbReference type="InterPro" id="IPR011032">
    <property type="entry name" value="GroES-like_sf"/>
</dbReference>
<reference evidence="4 5" key="1">
    <citation type="submission" date="2018-03" db="EMBL/GenBank/DDBJ databases">
        <title>Genome sequencing of Phreatobacter sp.</title>
        <authorList>
            <person name="Kim S.-J."/>
            <person name="Heo J."/>
            <person name="Kwon S.-W."/>
        </authorList>
    </citation>
    <scope>NUCLEOTIDE SEQUENCE [LARGE SCALE GENOMIC DNA]</scope>
    <source>
        <strain evidence="4 5">S-12</strain>
    </source>
</reference>
<evidence type="ECO:0000256" key="2">
    <source>
        <dbReference type="ARBA" id="ARBA00023002"/>
    </source>
</evidence>
<dbReference type="OrthoDB" id="9805883at2"/>
<dbReference type="GO" id="GO:0070402">
    <property type="term" value="F:NADPH binding"/>
    <property type="evidence" value="ECO:0007669"/>
    <property type="project" value="TreeGrafter"/>
</dbReference>
<feature type="domain" description="Enoyl reductase (ER)" evidence="3">
    <location>
        <begin position="11"/>
        <end position="322"/>
    </location>
</feature>
<dbReference type="PANTHER" id="PTHR48106">
    <property type="entry name" value="QUINONE OXIDOREDUCTASE PIG3-RELATED"/>
    <property type="match status" value="1"/>
</dbReference>
<dbReference type="CDD" id="cd05286">
    <property type="entry name" value="QOR2"/>
    <property type="match status" value="1"/>
</dbReference>
<dbReference type="InterPro" id="IPR013154">
    <property type="entry name" value="ADH-like_N"/>
</dbReference>
<dbReference type="Proteomes" id="UP000237889">
    <property type="component" value="Chromosome"/>
</dbReference>
<keyword evidence="1" id="KW-0521">NADP</keyword>
<gene>
    <name evidence="4" type="ORF">C6569_07040</name>
</gene>